<dbReference type="RefSeq" id="WP_152194737.1">
    <property type="nucleotide sequence ID" value="NZ_VUKD01000002.1"/>
</dbReference>
<sequence>MPTHLDERATAGRAAALVLALAWSTVGFATTDLWVVIPPAHPDFAGADAMLEAGWGIYLSCLVVVPLLALMLRPGLGRPATRQLTVVTAATVPAAALSLDATFLLFGAALALTTLVQAATLRGRRRRRRLGPDEVARPGAAVGGRLTACWAAVTVVVFVGLPWVGFMRTSGEFYPAGARNGAILLAVTVAAAWLLPAAGAAEGRAPSRPLQLSVRVLTVLGAVPWSVYALELSAHGRERVPYLTNNIDHWPAQAAFAVALVAVPTAALAGWGSVRMATWTCGLAACALGAFSMLYPDAGGSLGSTWGAVALGWGVALALTGAVRAVGRRTRQPGDSEPAVHLA</sequence>
<evidence type="ECO:0000256" key="1">
    <source>
        <dbReference type="SAM" id="Phobius"/>
    </source>
</evidence>
<keyword evidence="1" id="KW-0812">Transmembrane</keyword>
<feature type="transmembrane region" description="Helical" evidence="1">
    <location>
        <begin position="142"/>
        <end position="161"/>
    </location>
</feature>
<dbReference type="EMBL" id="WHPC01000051">
    <property type="protein sequence ID" value="MPV37840.1"/>
    <property type="molecule type" value="Genomic_DNA"/>
</dbReference>
<evidence type="ECO:0000313" key="3">
    <source>
        <dbReference type="Proteomes" id="UP000437709"/>
    </source>
</evidence>
<feature type="transmembrane region" description="Helical" evidence="1">
    <location>
        <begin position="250"/>
        <end position="269"/>
    </location>
</feature>
<gene>
    <name evidence="2" type="ORF">GB881_12445</name>
</gene>
<proteinExistence type="predicted"/>
<dbReference type="OrthoDB" id="10014584at2"/>
<dbReference type="Proteomes" id="UP000437709">
    <property type="component" value="Unassembled WGS sequence"/>
</dbReference>
<organism evidence="2 3">
    <name type="scientific">Georgenia subflava</name>
    <dbReference type="NCBI Taxonomy" id="1622177"/>
    <lineage>
        <taxon>Bacteria</taxon>
        <taxon>Bacillati</taxon>
        <taxon>Actinomycetota</taxon>
        <taxon>Actinomycetes</taxon>
        <taxon>Micrococcales</taxon>
        <taxon>Bogoriellaceae</taxon>
        <taxon>Georgenia</taxon>
    </lineage>
</organism>
<feature type="transmembrane region" description="Helical" evidence="1">
    <location>
        <begin position="103"/>
        <end position="121"/>
    </location>
</feature>
<feature type="transmembrane region" description="Helical" evidence="1">
    <location>
        <begin position="53"/>
        <end position="72"/>
    </location>
</feature>
<feature type="transmembrane region" description="Helical" evidence="1">
    <location>
        <begin position="276"/>
        <end position="294"/>
    </location>
</feature>
<keyword evidence="1" id="KW-1133">Transmembrane helix</keyword>
<keyword evidence="3" id="KW-1185">Reference proteome</keyword>
<keyword evidence="1" id="KW-0472">Membrane</keyword>
<name>A0A6N7EIE3_9MICO</name>
<evidence type="ECO:0000313" key="2">
    <source>
        <dbReference type="EMBL" id="MPV37840.1"/>
    </source>
</evidence>
<feature type="transmembrane region" description="Helical" evidence="1">
    <location>
        <begin position="306"/>
        <end position="326"/>
    </location>
</feature>
<reference evidence="2 3" key="1">
    <citation type="submission" date="2019-10" db="EMBL/GenBank/DDBJ databases">
        <title>Georgenia wutianyii sp. nov. and Georgenia yuyongxinii sp. nov. isolated from plateau pika (Ochotona curzoniae) in the Qinghai-Tibet plateau of China.</title>
        <authorList>
            <person name="Tian Z."/>
        </authorList>
    </citation>
    <scope>NUCLEOTIDE SEQUENCE [LARGE SCALE GENOMIC DNA]</scope>
    <source>
        <strain evidence="2 3">JCM 19765</strain>
    </source>
</reference>
<protein>
    <submittedName>
        <fullName evidence="2">Uncharacterized protein</fullName>
    </submittedName>
</protein>
<accession>A0A6N7EIE3</accession>
<feature type="transmembrane region" description="Helical" evidence="1">
    <location>
        <begin position="181"/>
        <end position="200"/>
    </location>
</feature>
<feature type="transmembrane region" description="Helical" evidence="1">
    <location>
        <begin position="212"/>
        <end position="230"/>
    </location>
</feature>
<dbReference type="AlphaFoldDB" id="A0A6N7EIE3"/>
<comment type="caution">
    <text evidence="2">The sequence shown here is derived from an EMBL/GenBank/DDBJ whole genome shotgun (WGS) entry which is preliminary data.</text>
</comment>